<dbReference type="EMBL" id="JADCNM010000005">
    <property type="protein sequence ID" value="KAG0483673.1"/>
    <property type="molecule type" value="Genomic_DNA"/>
</dbReference>
<dbReference type="GO" id="GO:0007623">
    <property type="term" value="P:circadian rhythm"/>
    <property type="evidence" value="ECO:0007669"/>
    <property type="project" value="InterPro"/>
</dbReference>
<reference evidence="2 3" key="1">
    <citation type="journal article" date="2020" name="Nat. Food">
        <title>A phased Vanilla planifolia genome enables genetic improvement of flavour and production.</title>
        <authorList>
            <person name="Hasing T."/>
            <person name="Tang H."/>
            <person name="Brym M."/>
            <person name="Khazi F."/>
            <person name="Huang T."/>
            <person name="Chambers A.H."/>
        </authorList>
    </citation>
    <scope>NUCLEOTIDE SEQUENCE [LARGE SCALE GENOMIC DNA]</scope>
    <source>
        <tissue evidence="2">Leaf</tissue>
    </source>
</reference>
<feature type="compositionally biased region" description="Basic and acidic residues" evidence="1">
    <location>
        <begin position="26"/>
        <end position="42"/>
    </location>
</feature>
<feature type="region of interest" description="Disordered" evidence="1">
    <location>
        <begin position="26"/>
        <end position="50"/>
    </location>
</feature>
<dbReference type="InterPro" id="IPR039928">
    <property type="entry name" value="LNK"/>
</dbReference>
<name>A0A835R4S4_VANPL</name>
<evidence type="ECO:0000256" key="1">
    <source>
        <dbReference type="SAM" id="MobiDB-lite"/>
    </source>
</evidence>
<dbReference type="AlphaFoldDB" id="A0A835R4S4"/>
<feature type="compositionally biased region" description="Polar residues" evidence="1">
    <location>
        <begin position="258"/>
        <end position="267"/>
    </location>
</feature>
<protein>
    <submittedName>
        <fullName evidence="2">Uncharacterized protein</fullName>
    </submittedName>
</protein>
<dbReference type="OrthoDB" id="618331at2759"/>
<gene>
    <name evidence="2" type="ORF">HPP92_011757</name>
</gene>
<sequence>MSFKYLILPPFPFQADKQNLTLVASKKEEKPKDDETCKDLHNSRTNKNQQMTGYTKQPLAGNRPQIIQAQSIEQQGSSHELMIAGCGYHAYQHPGVLLPQQIHGLRNNNLVTCTFNTNPDCSEPAKPVEPPPKQIMTPQEKIEKLRWRQQKQAMLAIQQQREQYNHQNSFAEPTSLQPFNKSTIAMEQHGQKLTSSESSLVEQTQFPTTSTLIDDCIVEENIYHRLKFAMEKLNMAVRLSIRDSLYRLAQSSKERQNASDSNSTNRSNMEEENISADEESNQHDSHSRMHNLEAVTNPIDRVVAHLLFHTPSGSSLLHTADGNMSTTTST</sequence>
<proteinExistence type="predicted"/>
<dbReference type="PANTHER" id="PTHR33334">
    <property type="entry name" value="PROTEIN LNK1"/>
    <property type="match status" value="1"/>
</dbReference>
<dbReference type="Proteomes" id="UP000639772">
    <property type="component" value="Unassembled WGS sequence"/>
</dbReference>
<organism evidence="2 3">
    <name type="scientific">Vanilla planifolia</name>
    <name type="common">Vanilla</name>
    <dbReference type="NCBI Taxonomy" id="51239"/>
    <lineage>
        <taxon>Eukaryota</taxon>
        <taxon>Viridiplantae</taxon>
        <taxon>Streptophyta</taxon>
        <taxon>Embryophyta</taxon>
        <taxon>Tracheophyta</taxon>
        <taxon>Spermatophyta</taxon>
        <taxon>Magnoliopsida</taxon>
        <taxon>Liliopsida</taxon>
        <taxon>Asparagales</taxon>
        <taxon>Orchidaceae</taxon>
        <taxon>Vanilloideae</taxon>
        <taxon>Vanilleae</taxon>
        <taxon>Vanilla</taxon>
    </lineage>
</organism>
<dbReference type="GO" id="GO:0006355">
    <property type="term" value="P:regulation of DNA-templated transcription"/>
    <property type="evidence" value="ECO:0007669"/>
    <property type="project" value="InterPro"/>
</dbReference>
<comment type="caution">
    <text evidence="2">The sequence shown here is derived from an EMBL/GenBank/DDBJ whole genome shotgun (WGS) entry which is preliminary data.</text>
</comment>
<dbReference type="PANTHER" id="PTHR33334:SF5">
    <property type="entry name" value="PROTEIN LNK2"/>
    <property type="match status" value="1"/>
</dbReference>
<accession>A0A835R4S4</accession>
<feature type="compositionally biased region" description="Acidic residues" evidence="1">
    <location>
        <begin position="270"/>
        <end position="279"/>
    </location>
</feature>
<feature type="region of interest" description="Disordered" evidence="1">
    <location>
        <begin position="250"/>
        <end position="288"/>
    </location>
</feature>
<evidence type="ECO:0000313" key="2">
    <source>
        <dbReference type="EMBL" id="KAG0483673.1"/>
    </source>
</evidence>
<evidence type="ECO:0000313" key="3">
    <source>
        <dbReference type="Proteomes" id="UP000639772"/>
    </source>
</evidence>